<name>A0AAN7ZTB4_9PEZI</name>
<comment type="caution">
    <text evidence="2">The sequence shown here is derived from an EMBL/GenBank/DDBJ whole genome shotgun (WGS) entry which is preliminary data.</text>
</comment>
<gene>
    <name evidence="2" type="ORF">LTR97_007373</name>
</gene>
<reference evidence="2" key="1">
    <citation type="submission" date="2023-08" db="EMBL/GenBank/DDBJ databases">
        <title>Black Yeasts Isolated from many extreme environments.</title>
        <authorList>
            <person name="Coleine C."/>
            <person name="Stajich J.E."/>
            <person name="Selbmann L."/>
        </authorList>
    </citation>
    <scope>NUCLEOTIDE SEQUENCE</scope>
    <source>
        <strain evidence="2">CCFEE 5810</strain>
    </source>
</reference>
<dbReference type="EMBL" id="JAVRQU010000011">
    <property type="protein sequence ID" value="KAK5697238.1"/>
    <property type="molecule type" value="Genomic_DNA"/>
</dbReference>
<evidence type="ECO:0000256" key="1">
    <source>
        <dbReference type="SAM" id="MobiDB-lite"/>
    </source>
</evidence>
<feature type="region of interest" description="Disordered" evidence="1">
    <location>
        <begin position="134"/>
        <end position="153"/>
    </location>
</feature>
<proteinExistence type="predicted"/>
<feature type="compositionally biased region" description="Polar residues" evidence="1">
    <location>
        <begin position="138"/>
        <end position="153"/>
    </location>
</feature>
<dbReference type="AlphaFoldDB" id="A0AAN7ZTB4"/>
<protein>
    <submittedName>
        <fullName evidence="2">Uncharacterized protein</fullName>
    </submittedName>
</protein>
<evidence type="ECO:0000313" key="3">
    <source>
        <dbReference type="Proteomes" id="UP001310594"/>
    </source>
</evidence>
<accession>A0AAN7ZTB4</accession>
<sequence length="153" mass="16522">MAPPKLGKGDRDALRAFLQQHGANANTMRAGMNALNIPWALRKSSEAQVAWVIAHPAPAPAQAAKSASPEPGATSGVAGWQNIAGMIGDLRETIASDRDPHYHRTMVPTRLRRPLGEAFLLKMVPVRRIGVRRKMKSDVQNDSESLSASPLLT</sequence>
<evidence type="ECO:0000313" key="2">
    <source>
        <dbReference type="EMBL" id="KAK5697238.1"/>
    </source>
</evidence>
<organism evidence="2 3">
    <name type="scientific">Elasticomyces elasticus</name>
    <dbReference type="NCBI Taxonomy" id="574655"/>
    <lineage>
        <taxon>Eukaryota</taxon>
        <taxon>Fungi</taxon>
        <taxon>Dikarya</taxon>
        <taxon>Ascomycota</taxon>
        <taxon>Pezizomycotina</taxon>
        <taxon>Dothideomycetes</taxon>
        <taxon>Dothideomycetidae</taxon>
        <taxon>Mycosphaerellales</taxon>
        <taxon>Teratosphaeriaceae</taxon>
        <taxon>Elasticomyces</taxon>
    </lineage>
</organism>
<dbReference type="Proteomes" id="UP001310594">
    <property type="component" value="Unassembled WGS sequence"/>
</dbReference>